<dbReference type="EMBL" id="CASHSV030000002">
    <property type="protein sequence ID" value="CAJ2635905.1"/>
    <property type="molecule type" value="Genomic_DNA"/>
</dbReference>
<gene>
    <name evidence="1" type="ORF">MILVUS5_LOCUS6499</name>
</gene>
<accession>A0ACB0IUM4</accession>
<protein>
    <submittedName>
        <fullName evidence="1">Uncharacterized protein</fullName>
    </submittedName>
</protein>
<keyword evidence="2" id="KW-1185">Reference proteome</keyword>
<sequence>MIQSSMLAHREGMIRGGWFDENLTKEIGDNKNSRFWLDAWVDGIILRNHFGRLFEVVVDKNKSVAEMIGEEGGLKKVN</sequence>
<name>A0ACB0IUM4_TRIPR</name>
<organism evidence="1 2">
    <name type="scientific">Trifolium pratense</name>
    <name type="common">Red clover</name>
    <dbReference type="NCBI Taxonomy" id="57577"/>
    <lineage>
        <taxon>Eukaryota</taxon>
        <taxon>Viridiplantae</taxon>
        <taxon>Streptophyta</taxon>
        <taxon>Embryophyta</taxon>
        <taxon>Tracheophyta</taxon>
        <taxon>Spermatophyta</taxon>
        <taxon>Magnoliopsida</taxon>
        <taxon>eudicotyledons</taxon>
        <taxon>Gunneridae</taxon>
        <taxon>Pentapetalae</taxon>
        <taxon>rosids</taxon>
        <taxon>fabids</taxon>
        <taxon>Fabales</taxon>
        <taxon>Fabaceae</taxon>
        <taxon>Papilionoideae</taxon>
        <taxon>50 kb inversion clade</taxon>
        <taxon>NPAAA clade</taxon>
        <taxon>Hologalegina</taxon>
        <taxon>IRL clade</taxon>
        <taxon>Trifolieae</taxon>
        <taxon>Trifolium</taxon>
    </lineage>
</organism>
<reference evidence="1" key="1">
    <citation type="submission" date="2023-10" db="EMBL/GenBank/DDBJ databases">
        <authorList>
            <person name="Rodriguez Cubillos JULIANA M."/>
            <person name="De Vega J."/>
        </authorList>
    </citation>
    <scope>NUCLEOTIDE SEQUENCE</scope>
</reference>
<evidence type="ECO:0000313" key="1">
    <source>
        <dbReference type="EMBL" id="CAJ2635905.1"/>
    </source>
</evidence>
<evidence type="ECO:0000313" key="2">
    <source>
        <dbReference type="Proteomes" id="UP001177021"/>
    </source>
</evidence>
<comment type="caution">
    <text evidence="1">The sequence shown here is derived from an EMBL/GenBank/DDBJ whole genome shotgun (WGS) entry which is preliminary data.</text>
</comment>
<dbReference type="Proteomes" id="UP001177021">
    <property type="component" value="Unassembled WGS sequence"/>
</dbReference>
<proteinExistence type="predicted"/>